<dbReference type="AlphaFoldDB" id="A0AAD8Q4M6"/>
<protein>
    <submittedName>
        <fullName evidence="1">Uncharacterized protein</fullName>
    </submittedName>
</protein>
<evidence type="ECO:0000313" key="1">
    <source>
        <dbReference type="EMBL" id="KAK1595792.1"/>
    </source>
</evidence>
<name>A0AAD8Q4M6_9PEZI</name>
<dbReference type="PROSITE" id="PS51257">
    <property type="entry name" value="PROKAR_LIPOPROTEIN"/>
    <property type="match status" value="1"/>
</dbReference>
<proteinExistence type="predicted"/>
<dbReference type="RefSeq" id="XP_060416769.1">
    <property type="nucleotide sequence ID" value="XM_060557212.1"/>
</dbReference>
<gene>
    <name evidence="1" type="ORF">LY79DRAFT_546070</name>
</gene>
<keyword evidence="2" id="KW-1185">Reference proteome</keyword>
<evidence type="ECO:0000313" key="2">
    <source>
        <dbReference type="Proteomes" id="UP001230504"/>
    </source>
</evidence>
<dbReference type="EMBL" id="JAHLJV010000014">
    <property type="protein sequence ID" value="KAK1595792.1"/>
    <property type="molecule type" value="Genomic_DNA"/>
</dbReference>
<sequence length="121" mass="13232">MLWRYFRWTSSGVTTAMGCFFSRICAGFLQMATPTFSGAAPPHISLAGMALLPNELPAMGRHLFLPPEWLPLTATWGGKRGKKNTTHLSTNNSDRGIGTALPLWPLSLPRSFSRVVLLVSS</sequence>
<comment type="caution">
    <text evidence="1">The sequence shown here is derived from an EMBL/GenBank/DDBJ whole genome shotgun (WGS) entry which is preliminary data.</text>
</comment>
<accession>A0AAD8Q4M6</accession>
<reference evidence="1" key="1">
    <citation type="submission" date="2021-06" db="EMBL/GenBank/DDBJ databases">
        <title>Comparative genomics, transcriptomics and evolutionary studies reveal genomic signatures of adaptation to plant cell wall in hemibiotrophic fungi.</title>
        <authorList>
            <consortium name="DOE Joint Genome Institute"/>
            <person name="Baroncelli R."/>
            <person name="Diaz J.F."/>
            <person name="Benocci T."/>
            <person name="Peng M."/>
            <person name="Battaglia E."/>
            <person name="Haridas S."/>
            <person name="Andreopoulos W."/>
            <person name="Labutti K."/>
            <person name="Pangilinan J."/>
            <person name="Floch G.L."/>
            <person name="Makela M.R."/>
            <person name="Henrissat B."/>
            <person name="Grigoriev I.V."/>
            <person name="Crouch J.A."/>
            <person name="De Vries R.P."/>
            <person name="Sukno S.A."/>
            <person name="Thon M.R."/>
        </authorList>
    </citation>
    <scope>NUCLEOTIDE SEQUENCE</scope>
    <source>
        <strain evidence="1">CBS 125086</strain>
    </source>
</reference>
<dbReference type="Proteomes" id="UP001230504">
    <property type="component" value="Unassembled WGS sequence"/>
</dbReference>
<dbReference type="GeneID" id="85441452"/>
<organism evidence="1 2">
    <name type="scientific">Colletotrichum navitas</name>
    <dbReference type="NCBI Taxonomy" id="681940"/>
    <lineage>
        <taxon>Eukaryota</taxon>
        <taxon>Fungi</taxon>
        <taxon>Dikarya</taxon>
        <taxon>Ascomycota</taxon>
        <taxon>Pezizomycotina</taxon>
        <taxon>Sordariomycetes</taxon>
        <taxon>Hypocreomycetidae</taxon>
        <taxon>Glomerellales</taxon>
        <taxon>Glomerellaceae</taxon>
        <taxon>Colletotrichum</taxon>
        <taxon>Colletotrichum graminicola species complex</taxon>
    </lineage>
</organism>